<keyword evidence="5 7" id="KW-0472">Membrane</keyword>
<protein>
    <submittedName>
        <fullName evidence="9">Threonine/serine exporter family protein</fullName>
    </submittedName>
</protein>
<evidence type="ECO:0000256" key="5">
    <source>
        <dbReference type="ARBA" id="ARBA00023136"/>
    </source>
</evidence>
<evidence type="ECO:0000256" key="3">
    <source>
        <dbReference type="ARBA" id="ARBA00022692"/>
    </source>
</evidence>
<evidence type="ECO:0000313" key="10">
    <source>
        <dbReference type="Proteomes" id="UP001279681"/>
    </source>
</evidence>
<dbReference type="InterPro" id="IPR010619">
    <property type="entry name" value="ThrE-like_N"/>
</dbReference>
<proteinExistence type="inferred from homology"/>
<evidence type="ECO:0000256" key="7">
    <source>
        <dbReference type="SAM" id="Phobius"/>
    </source>
</evidence>
<accession>A0ABU4W962</accession>
<dbReference type="PANTHER" id="PTHR34390:SF2">
    <property type="entry name" value="SUCCINATE TRANSPORTER SUBUNIT YJJP-RELATED"/>
    <property type="match status" value="1"/>
</dbReference>
<comment type="caution">
    <text evidence="9">The sequence shown here is derived from an EMBL/GenBank/DDBJ whole genome shotgun (WGS) entry which is preliminary data.</text>
</comment>
<keyword evidence="10" id="KW-1185">Reference proteome</keyword>
<feature type="transmembrane region" description="Helical" evidence="7">
    <location>
        <begin position="168"/>
        <end position="188"/>
    </location>
</feature>
<keyword evidence="2" id="KW-1003">Cell membrane</keyword>
<feature type="transmembrane region" description="Helical" evidence="7">
    <location>
        <begin position="143"/>
        <end position="161"/>
    </location>
</feature>
<keyword evidence="3 7" id="KW-0812">Transmembrane</keyword>
<dbReference type="Pfam" id="PF06738">
    <property type="entry name" value="ThrE"/>
    <property type="match status" value="1"/>
</dbReference>
<evidence type="ECO:0000313" key="9">
    <source>
        <dbReference type="EMBL" id="MDX8336063.1"/>
    </source>
</evidence>
<comment type="subcellular location">
    <subcellularLocation>
        <location evidence="1">Cell membrane</location>
        <topology evidence="1">Multi-pass membrane protein</topology>
    </subcellularLocation>
</comment>
<keyword evidence="4 7" id="KW-1133">Transmembrane helix</keyword>
<gene>
    <name evidence="9" type="ORF">RFV38_06070</name>
</gene>
<evidence type="ECO:0000256" key="4">
    <source>
        <dbReference type="ARBA" id="ARBA00022989"/>
    </source>
</evidence>
<dbReference type="EMBL" id="JAVIKH010000006">
    <property type="protein sequence ID" value="MDX8336063.1"/>
    <property type="molecule type" value="Genomic_DNA"/>
</dbReference>
<feature type="transmembrane region" description="Helical" evidence="7">
    <location>
        <begin position="113"/>
        <end position="137"/>
    </location>
</feature>
<dbReference type="InterPro" id="IPR050539">
    <property type="entry name" value="ThrE_Dicarb/AminoAcid_Exp"/>
</dbReference>
<dbReference type="Proteomes" id="UP001279681">
    <property type="component" value="Unassembled WGS sequence"/>
</dbReference>
<organism evidence="9 10">
    <name type="scientific">Candidatus Cetobacterium colombiensis</name>
    <dbReference type="NCBI Taxonomy" id="3073100"/>
    <lineage>
        <taxon>Bacteria</taxon>
        <taxon>Fusobacteriati</taxon>
        <taxon>Fusobacteriota</taxon>
        <taxon>Fusobacteriia</taxon>
        <taxon>Fusobacteriales</taxon>
        <taxon>Fusobacteriaceae</taxon>
        <taxon>Cetobacterium</taxon>
    </lineage>
</organism>
<evidence type="ECO:0000259" key="8">
    <source>
        <dbReference type="Pfam" id="PF06738"/>
    </source>
</evidence>
<evidence type="ECO:0000256" key="2">
    <source>
        <dbReference type="ARBA" id="ARBA00022475"/>
    </source>
</evidence>
<dbReference type="RefSeq" id="WP_320313468.1">
    <property type="nucleotide sequence ID" value="NZ_JAVIKH010000006.1"/>
</dbReference>
<evidence type="ECO:0000256" key="6">
    <source>
        <dbReference type="ARBA" id="ARBA00034125"/>
    </source>
</evidence>
<feature type="domain" description="Threonine/serine exporter-like N-terminal" evidence="8">
    <location>
        <begin position="15"/>
        <end position="250"/>
    </location>
</feature>
<sequence length="257" mass="27437">MPKKQLISEHHVLQLATFAGKIVLTSGGEVYRVEDIISRIGQNFNLKIDCFATLTCIIVSGKNANDEVVSLVERINSRSTNLDKIHQVHKLIGDIEKYSFSELKKALEDLNKVPSYGFGMNLIASALGAASFVVPFKGGANDFAAAFIAGVGVSLFSYMVSGLHLNSFFINLISGAICAFVSNLFYVSGIITNPSISIISSLMLLVPGVAFINSIRDIIAGDLVSGTSRAMEVLMIGCAIAIGAGLVTKLFFNFGGF</sequence>
<dbReference type="PANTHER" id="PTHR34390">
    <property type="entry name" value="UPF0442 PROTEIN YJJB-RELATED"/>
    <property type="match status" value="1"/>
</dbReference>
<feature type="transmembrane region" description="Helical" evidence="7">
    <location>
        <begin position="194"/>
        <end position="212"/>
    </location>
</feature>
<evidence type="ECO:0000256" key="1">
    <source>
        <dbReference type="ARBA" id="ARBA00004651"/>
    </source>
</evidence>
<reference evidence="10" key="1">
    <citation type="submission" date="2023-07" db="EMBL/GenBank/DDBJ databases">
        <authorList>
            <person name="Colorado M.A."/>
            <person name="Villamil L.M."/>
            <person name="Melo J.F."/>
            <person name="Rodriguez J.A."/>
            <person name="Ruiz R.Y."/>
        </authorList>
    </citation>
    <scope>NUCLEOTIDE SEQUENCE [LARGE SCALE GENOMIC DNA]</scope>
    <source>
        <strain evidence="10">C33</strain>
    </source>
</reference>
<name>A0ABU4W962_9FUSO</name>
<feature type="transmembrane region" description="Helical" evidence="7">
    <location>
        <begin position="233"/>
        <end position="252"/>
    </location>
</feature>
<comment type="similarity">
    <text evidence="6">Belongs to the ThrE exporter (TC 2.A.79) family.</text>
</comment>